<sequence length="2654" mass="278881">MYRMNFAHQTRRSSWLRAAATLGALTLASVPALAQSPTGTSPNTPTPFSWPQFHSGGADTENSTFPDYGQLQGTPTGLFTIPTPNTGYPFPSGTQVWTQYPSFLLGTYSTTSPRNFIPNTFNTRNIAFWYAPFAYANALSAIIAYAAASNTTTWTAGGATAWGPANDPANPTTPFYLTGNTVGAPASGTTTGTWTLSLSATQAGNYSIVAHIPVVSAANSGGMTTDARYTIHYANEPNGVDVVVSKSQAAGGSITLLSPVFLTASQNVTVTIDNYSAAVAAGGGSKNIFAGSMSLQSASGATLTVDENNIHNSAPTEVFTPTPIGAWNQVSGTTGVPATASNNEYLRALVTAAPSTATAQWEFVPSQTGLYNLSFHIPNSDNSDISTPGKEYRVTDAHYVVKVGGVTVADVRKSQTDSNGDEALAGPFSVTAGQPVDVILSNDTSTASAGLAGQTYVVADTMSLTDTNAATVDGTPVAVNATDFPDIVNAKYQGVLAGSLATIDPVLRGGTDPATPPDHLIRQLVYFGRTESSVVNGSIKSTGYVYCVDGLTGGVVWRYTLPAIDTANSAVTTNTAIHSTPAVARFNVLTNTKSFDDAAILTTPGVTADKLCVVVCDDGGRVFCLDAVGNADGQTIDPTAVFDPYNPATKHIGTTKAYWIFRPDQNLVQQINANTGAVTPGNAGVDKFDPTRHMFAPLAFNNASPTIAKDTSDNATIYIGNSNGVLYALDATGVPAYGLLGGNTIDVSPYLGSVRLLDPDLTTPGKTVRDYTYTCNPLWWFSVSGTAAGAGAQIESAPSVQYTNNARTARMIYFGSSHELGGTSNYGRVYALPDTGPTPVGTNSSTPATKGYNTSTSKWQFPNALEDSSHTTRPALGDISGSPVVFTGPTTSGTAAGTSIYFAANMGSEVPLGTTLTSATIPTRDTTGNYGRIWCIDTNGVKRWAYPDATDPNSATLAVEPTIPIGGFKHATPAMGIVEYPGPGKVTYSGGGIYSHPDAVHPDISGNRIPMLYVGTFGDIDSAMYAIDVEGQNDTERGIYRLASPNGSVFQSSPALITNANLTTPAGYDGFGGMVYCTAGDLLYQFSATPISNPSTTETHALIGVDAIFGNCGPVSSPSLAAADVTSLSSSIILGPVNTTDWLYVGDTTTGLVKGLTPAKQSGGFDIGGILPGQGPQPGNPDVPALVNPNYTLHAHVLPSTANTSRDIAGSEYAINGNLPVFEWGDDVTVRITNIVPANPGDQTATLRVKDPENPSLYYFTNGSPVTLQIGDVGSTTVANDNGLIPAIAEIPGPLTLPSDGMYFRSDASVIDPLTDGTHQWFGAYNYAIRDGSGRLNTPGSTRRITLARQTAEVRDATTNAILGTVTLQTQLSGDTPDPTFGILNPLALTGQANSLKDPSVLVTLGSLGPNTYQGNTAALNIEALANGNTIYSDPAQLPKNGYSFGGSDPTNPGAGRNNAATFPTKYVEVATATGEINHGSSGDNTNTASTGYKSLLTIFDRSFTPKRGGAVSVRMEASPLRWNDPSTINGFAATINPLPWESSPVSYGAGANHSVDYPDIPQRGITDTLTHSTSKVSSDLTHQSGVITDTTQYAPEPIIVNVKAPKYQPANLTKSLLAIPPVADGYHTRVTIFVDTNQNGVRDAGEAYRDVDLQSGVLVDMSTSIAEATTDVGIVPQGFGIQTDPYGALGNFVPPGLPFNVAAPYQGNFGKYFKTLSVFNNGNTNLVNAQFDQRISKIDPTGTTYHTINLGSDSLDASAGIPGFDMTGVTGARPAGLSPYLVRTSLDRDLLSRTESVAVAGNPLYPGNTFHKPRVGDSSGSLLTVPDKSPDDGVTVTSPPMVSVAVPLGTPAGTYHQTLRLFEGMDYNYDWLSGPTYGSITDSTHKTGRAGHTAPQQALDIANSFSLINTTTAGAVKYESVQPYSEPGTVVKVTATEARLTSDKIFGDLPMIDDNGAFTFGPANYSPSAYRDFWWAGGTPSGTGNVDLAWTSTRSKLASGTGPTAGIYTATLPYLGSAFMPSAAGASWWSQSAILPGGPATGINVGYSVAMEPHVYVGNSFTSSGERYGFYSNINGAQTDLLCVPYNAGGVPQQPVDITQNDHTSAKYGVKGLKVSKTLAGGSPFLSPTDSNAPISYDLWAFWYSGARGGSSIQYNCVTTNNRSVSANNWTNPATLPVPAGLVAVSEPHPVLLPGTPGNTRAPSYIQVTYTGIAPDGNSDIYVSRYQPFHPYAADPADPTKTLADPNRIALALIPTGMSEYLQPDANNLWWQARDVAWVRAPAPTGPVTVSVGGFALIQDPLGKVSYDRASGLTVYTAMSVQGANNSIVQSNVTMYVDTARGRIRFRPALIPQKDATGVTRTPAVLATFSSQASRITVDTRADTSPVAILDEAYKANEAPQGQRVSTGRMWYFWRKSGGAGGNTTPTLYYKTQRLTVQLRDLNGRPISLALDTSGNPIVKLYHVKTPAGPDSDNQVFYDTTSYGPVDVDWKRGRLYFPRVISKTSSGYDGLLWDAQSFFVDYTYYDSASRSNVTVIGNSIATPFRASPQWMDEELATDPVNVDSSTSLSGANTTGEHIVPMHTPVNESNLTAFLNPTAYANVYGGVIPAGGGAPVNSTPDQAHDIWMFWTSNRNGVGDLYWTTLNPKFSVDAP</sequence>
<gene>
    <name evidence="1" type="ORF">CCAX7_50170</name>
</gene>
<dbReference type="KEGG" id="ccot:CCAX7_50170"/>
<evidence type="ECO:0000313" key="2">
    <source>
        <dbReference type="Proteomes" id="UP000287394"/>
    </source>
</evidence>
<dbReference type="OrthoDB" id="9770111at2"/>
<dbReference type="Proteomes" id="UP000287394">
    <property type="component" value="Chromosome"/>
</dbReference>
<protein>
    <submittedName>
        <fullName evidence="1">Uncharacterized protein</fullName>
    </submittedName>
</protein>
<keyword evidence="2" id="KW-1185">Reference proteome</keyword>
<reference evidence="1 2" key="1">
    <citation type="journal article" date="2019" name="Int. J. Syst. Evol. Microbiol.">
        <title>Capsulimonas corticalis gen. nov., sp. nov., an aerobic capsulated bacterium, of a novel bacterial order, Capsulimonadales ord. nov., of the class Armatimonadia of the phylum Armatimonadetes.</title>
        <authorList>
            <person name="Li J."/>
            <person name="Kudo C."/>
            <person name="Tonouchi A."/>
        </authorList>
    </citation>
    <scope>NUCLEOTIDE SEQUENCE [LARGE SCALE GENOMIC DNA]</scope>
    <source>
        <strain evidence="1 2">AX-7</strain>
    </source>
</reference>
<name>A0A402CPC5_9BACT</name>
<dbReference type="EMBL" id="AP025739">
    <property type="protein sequence ID" value="BDI32966.1"/>
    <property type="molecule type" value="Genomic_DNA"/>
</dbReference>
<proteinExistence type="predicted"/>
<accession>A0A402CPC5</accession>
<evidence type="ECO:0000313" key="1">
    <source>
        <dbReference type="EMBL" id="BDI32966.1"/>
    </source>
</evidence>
<organism evidence="1 2">
    <name type="scientific">Capsulimonas corticalis</name>
    <dbReference type="NCBI Taxonomy" id="2219043"/>
    <lineage>
        <taxon>Bacteria</taxon>
        <taxon>Bacillati</taxon>
        <taxon>Armatimonadota</taxon>
        <taxon>Armatimonadia</taxon>
        <taxon>Capsulimonadales</taxon>
        <taxon>Capsulimonadaceae</taxon>
        <taxon>Capsulimonas</taxon>
    </lineage>
</organism>